<gene>
    <name evidence="9" type="ORF">BP5553_06605</name>
</gene>
<evidence type="ECO:0000313" key="10">
    <source>
        <dbReference type="Proteomes" id="UP000254866"/>
    </source>
</evidence>
<feature type="transmembrane region" description="Helical" evidence="7">
    <location>
        <begin position="40"/>
        <end position="63"/>
    </location>
</feature>
<name>A0A370TKE6_9HELO</name>
<feature type="transmembrane region" description="Helical" evidence="7">
    <location>
        <begin position="208"/>
        <end position="227"/>
    </location>
</feature>
<keyword evidence="2 7" id="KW-0812">Transmembrane</keyword>
<sequence>MEEKESELIILWVLTGGAVAIMLLRLGLKRYRQNGLELGEYFTIMSIISILLRGAVIHVALVWGTNSISKAALEKITLTPEYIYRHEIGSKLTMVNRAFYTVYTWLQKCVVMCVLQRLLRGLKSDKIVKFYWATLAVTFIVAFIVTFTECRPFGRYWQVTPYPGTCSKGIIQLEVFSSLSMATDVMLIALPLPQVIKLKRPLLERLRLLALFTVGLAIVAVSLTRLLLNVVLFQRSGPSHTIANIEIFFAAFVANAPTIYGMLSIKAQQRSTPRGHSYLPDSWSASKSARADGNYTGRSRGIELNRRPSAIIQGHATRGQDSDEEMMIEGGITKTTHVSVSSDNND</sequence>
<evidence type="ECO:0000313" key="9">
    <source>
        <dbReference type="EMBL" id="RDL35993.1"/>
    </source>
</evidence>
<proteinExistence type="inferred from homology"/>
<dbReference type="RefSeq" id="XP_031868649.1">
    <property type="nucleotide sequence ID" value="XM_032015228.1"/>
</dbReference>
<evidence type="ECO:0000256" key="4">
    <source>
        <dbReference type="ARBA" id="ARBA00023136"/>
    </source>
</evidence>
<keyword evidence="4 7" id="KW-0472">Membrane</keyword>
<comment type="caution">
    <text evidence="9">The sequence shown here is derived from an EMBL/GenBank/DDBJ whole genome shotgun (WGS) entry which is preliminary data.</text>
</comment>
<feature type="domain" description="Rhodopsin" evidence="8">
    <location>
        <begin position="24"/>
        <end position="246"/>
    </location>
</feature>
<feature type="transmembrane region" description="Helical" evidence="7">
    <location>
        <begin position="130"/>
        <end position="148"/>
    </location>
</feature>
<dbReference type="Pfam" id="PF20684">
    <property type="entry name" value="Fung_rhodopsin"/>
    <property type="match status" value="1"/>
</dbReference>
<feature type="transmembrane region" description="Helical" evidence="7">
    <location>
        <begin position="247"/>
        <end position="265"/>
    </location>
</feature>
<comment type="subcellular location">
    <subcellularLocation>
        <location evidence="1">Membrane</location>
        <topology evidence="1">Multi-pass membrane protein</topology>
    </subcellularLocation>
</comment>
<dbReference type="InterPro" id="IPR049326">
    <property type="entry name" value="Rhodopsin_dom_fungi"/>
</dbReference>
<dbReference type="InterPro" id="IPR052337">
    <property type="entry name" value="SAT4-like"/>
</dbReference>
<evidence type="ECO:0000259" key="8">
    <source>
        <dbReference type="Pfam" id="PF20684"/>
    </source>
</evidence>
<keyword evidence="10" id="KW-1185">Reference proteome</keyword>
<dbReference type="OrthoDB" id="3903189at2759"/>
<protein>
    <recommendedName>
        <fullName evidence="8">Rhodopsin domain-containing protein</fullName>
    </recommendedName>
</protein>
<evidence type="ECO:0000256" key="6">
    <source>
        <dbReference type="SAM" id="MobiDB-lite"/>
    </source>
</evidence>
<evidence type="ECO:0000256" key="2">
    <source>
        <dbReference type="ARBA" id="ARBA00022692"/>
    </source>
</evidence>
<dbReference type="GO" id="GO:0016020">
    <property type="term" value="C:membrane"/>
    <property type="evidence" value="ECO:0007669"/>
    <property type="project" value="UniProtKB-SubCell"/>
</dbReference>
<comment type="similarity">
    <text evidence="5">Belongs to the SAT4 family.</text>
</comment>
<accession>A0A370TKE6</accession>
<evidence type="ECO:0000256" key="3">
    <source>
        <dbReference type="ARBA" id="ARBA00022989"/>
    </source>
</evidence>
<dbReference type="Proteomes" id="UP000254866">
    <property type="component" value="Unassembled WGS sequence"/>
</dbReference>
<evidence type="ECO:0000256" key="1">
    <source>
        <dbReference type="ARBA" id="ARBA00004141"/>
    </source>
</evidence>
<evidence type="ECO:0000256" key="5">
    <source>
        <dbReference type="ARBA" id="ARBA00038359"/>
    </source>
</evidence>
<dbReference type="AlphaFoldDB" id="A0A370TKE6"/>
<keyword evidence="3 7" id="KW-1133">Transmembrane helix</keyword>
<dbReference type="EMBL" id="NPIC01000005">
    <property type="protein sequence ID" value="RDL35993.1"/>
    <property type="molecule type" value="Genomic_DNA"/>
</dbReference>
<organism evidence="9 10">
    <name type="scientific">Venustampulla echinocandica</name>
    <dbReference type="NCBI Taxonomy" id="2656787"/>
    <lineage>
        <taxon>Eukaryota</taxon>
        <taxon>Fungi</taxon>
        <taxon>Dikarya</taxon>
        <taxon>Ascomycota</taxon>
        <taxon>Pezizomycotina</taxon>
        <taxon>Leotiomycetes</taxon>
        <taxon>Helotiales</taxon>
        <taxon>Pleuroascaceae</taxon>
        <taxon>Venustampulla</taxon>
    </lineage>
</organism>
<feature type="transmembrane region" description="Helical" evidence="7">
    <location>
        <begin position="6"/>
        <end position="28"/>
    </location>
</feature>
<dbReference type="PANTHER" id="PTHR33048">
    <property type="entry name" value="PTH11-LIKE INTEGRAL MEMBRANE PROTEIN (AFU_ORTHOLOGUE AFUA_5G11245)"/>
    <property type="match status" value="1"/>
</dbReference>
<dbReference type="PANTHER" id="PTHR33048:SF166">
    <property type="entry name" value="PTH11-LIKE INTEGRAL MEMBRANE PROTEIN"/>
    <property type="match status" value="1"/>
</dbReference>
<feature type="region of interest" description="Disordered" evidence="6">
    <location>
        <begin position="276"/>
        <end position="299"/>
    </location>
</feature>
<evidence type="ECO:0000256" key="7">
    <source>
        <dbReference type="SAM" id="Phobius"/>
    </source>
</evidence>
<reference evidence="9 10" key="1">
    <citation type="journal article" date="2018" name="IMA Fungus">
        <title>IMA Genome-F 9: Draft genome sequence of Annulohypoxylon stygium, Aspergillus mulundensis, Berkeleyomyces basicola (syn. Thielaviopsis basicola), Ceratocystis smalleyi, two Cercospora beticola strains, Coleophoma cylindrospora, Fusarium fracticaudum, Phialophora cf. hyalina, and Morchella septimelata.</title>
        <authorList>
            <person name="Wingfield B.D."/>
            <person name="Bills G.F."/>
            <person name="Dong Y."/>
            <person name="Huang W."/>
            <person name="Nel W.J."/>
            <person name="Swalarsk-Parry B.S."/>
            <person name="Vaghefi N."/>
            <person name="Wilken P.M."/>
            <person name="An Z."/>
            <person name="de Beer Z.W."/>
            <person name="De Vos L."/>
            <person name="Chen L."/>
            <person name="Duong T.A."/>
            <person name="Gao Y."/>
            <person name="Hammerbacher A."/>
            <person name="Kikkert J.R."/>
            <person name="Li Y."/>
            <person name="Li H."/>
            <person name="Li K."/>
            <person name="Li Q."/>
            <person name="Liu X."/>
            <person name="Ma X."/>
            <person name="Naidoo K."/>
            <person name="Pethybridge S.J."/>
            <person name="Sun J."/>
            <person name="Steenkamp E.T."/>
            <person name="van der Nest M.A."/>
            <person name="van Wyk S."/>
            <person name="Wingfield M.J."/>
            <person name="Xiong C."/>
            <person name="Yue Q."/>
            <person name="Zhang X."/>
        </authorList>
    </citation>
    <scope>NUCLEOTIDE SEQUENCE [LARGE SCALE GENOMIC DNA]</scope>
    <source>
        <strain evidence="9 10">BP 5553</strain>
    </source>
</reference>
<dbReference type="GeneID" id="43599454"/>